<dbReference type="EMBL" id="CM002927">
    <property type="protein sequence ID" value="KGN49046.1"/>
    <property type="molecule type" value="Genomic_DNA"/>
</dbReference>
<protein>
    <submittedName>
        <fullName evidence="2">Uncharacterized protein</fullName>
    </submittedName>
</protein>
<keyword evidence="1" id="KW-0812">Transmembrane</keyword>
<reference evidence="2 3" key="2">
    <citation type="journal article" date="2009" name="PLoS ONE">
        <title>An integrated genetic and cytogenetic map of the cucumber genome.</title>
        <authorList>
            <person name="Ren Y."/>
            <person name="Zhang Z."/>
            <person name="Liu J."/>
            <person name="Staub J.E."/>
            <person name="Han Y."/>
            <person name="Cheng Z."/>
            <person name="Li X."/>
            <person name="Lu J."/>
            <person name="Miao H."/>
            <person name="Kang H."/>
            <person name="Xie B."/>
            <person name="Gu X."/>
            <person name="Wang X."/>
            <person name="Du Y."/>
            <person name="Jin W."/>
            <person name="Huang S."/>
        </authorList>
    </citation>
    <scope>NUCLEOTIDE SEQUENCE [LARGE SCALE GENOMIC DNA]</scope>
    <source>
        <strain evidence="3">cv. 9930</strain>
    </source>
</reference>
<gene>
    <name evidence="2" type="ORF">Csa_6G511610</name>
</gene>
<proteinExistence type="predicted"/>
<feature type="transmembrane region" description="Helical" evidence="1">
    <location>
        <begin position="20"/>
        <end position="40"/>
    </location>
</feature>
<keyword evidence="1" id="KW-1133">Transmembrane helix</keyword>
<dbReference type="Gramene" id="KGN49046">
    <property type="protein sequence ID" value="KGN49046"/>
    <property type="gene ID" value="Csa_6G511610"/>
</dbReference>
<keyword evidence="1" id="KW-0472">Membrane</keyword>
<name>A0A0A0KMX2_CUCSA</name>
<evidence type="ECO:0000256" key="1">
    <source>
        <dbReference type="SAM" id="Phobius"/>
    </source>
</evidence>
<reference evidence="2 3" key="3">
    <citation type="journal article" date="2010" name="BMC Genomics">
        <title>Transcriptome sequencing and comparative analysis of cucumber flowers with different sex types.</title>
        <authorList>
            <person name="Guo S."/>
            <person name="Zheng Y."/>
            <person name="Joung J.G."/>
            <person name="Liu S."/>
            <person name="Zhang Z."/>
            <person name="Crasta O.R."/>
            <person name="Sobral B.W."/>
            <person name="Xu Y."/>
            <person name="Huang S."/>
            <person name="Fei Z."/>
        </authorList>
    </citation>
    <scope>NUCLEOTIDE SEQUENCE [LARGE SCALE GENOMIC DNA]</scope>
    <source>
        <strain evidence="3">cv. 9930</strain>
    </source>
</reference>
<dbReference type="Proteomes" id="UP000029981">
    <property type="component" value="Chromosome 6"/>
</dbReference>
<sequence length="76" mass="9103">MNRHIKAYATRRGFFICHRLHQILLYISFTVTCATSVSVFNPRFHRRFWGFFDIPVFTGKEGNCLNYCRAYKNFES</sequence>
<keyword evidence="3" id="KW-1185">Reference proteome</keyword>
<evidence type="ECO:0000313" key="3">
    <source>
        <dbReference type="Proteomes" id="UP000029981"/>
    </source>
</evidence>
<dbReference type="AlphaFoldDB" id="A0A0A0KMX2"/>
<reference evidence="2 3" key="1">
    <citation type="journal article" date="2009" name="Nat. Genet.">
        <title>The genome of the cucumber, Cucumis sativus L.</title>
        <authorList>
            <person name="Huang S."/>
            <person name="Li R."/>
            <person name="Zhang Z."/>
            <person name="Li L."/>
            <person name="Gu X."/>
            <person name="Fan W."/>
            <person name="Lucas W.J."/>
            <person name="Wang X."/>
            <person name="Xie B."/>
            <person name="Ni P."/>
            <person name="Ren Y."/>
            <person name="Zhu H."/>
            <person name="Li J."/>
            <person name="Lin K."/>
            <person name="Jin W."/>
            <person name="Fei Z."/>
            <person name="Li G."/>
            <person name="Staub J."/>
            <person name="Kilian A."/>
            <person name="van der Vossen E.A."/>
            <person name="Wu Y."/>
            <person name="Guo J."/>
            <person name="He J."/>
            <person name="Jia Z."/>
            <person name="Ren Y."/>
            <person name="Tian G."/>
            <person name="Lu Y."/>
            <person name="Ruan J."/>
            <person name="Qian W."/>
            <person name="Wang M."/>
            <person name="Huang Q."/>
            <person name="Li B."/>
            <person name="Xuan Z."/>
            <person name="Cao J."/>
            <person name="Asan"/>
            <person name="Wu Z."/>
            <person name="Zhang J."/>
            <person name="Cai Q."/>
            <person name="Bai Y."/>
            <person name="Zhao B."/>
            <person name="Han Y."/>
            <person name="Li Y."/>
            <person name="Li X."/>
            <person name="Wang S."/>
            <person name="Shi Q."/>
            <person name="Liu S."/>
            <person name="Cho W.K."/>
            <person name="Kim J.Y."/>
            <person name="Xu Y."/>
            <person name="Heller-Uszynska K."/>
            <person name="Miao H."/>
            <person name="Cheng Z."/>
            <person name="Zhang S."/>
            <person name="Wu J."/>
            <person name="Yang Y."/>
            <person name="Kang H."/>
            <person name="Li M."/>
            <person name="Liang H."/>
            <person name="Ren X."/>
            <person name="Shi Z."/>
            <person name="Wen M."/>
            <person name="Jian M."/>
            <person name="Yang H."/>
            <person name="Zhang G."/>
            <person name="Yang Z."/>
            <person name="Chen R."/>
            <person name="Liu S."/>
            <person name="Li J."/>
            <person name="Ma L."/>
            <person name="Liu H."/>
            <person name="Zhou Y."/>
            <person name="Zhao J."/>
            <person name="Fang X."/>
            <person name="Li G."/>
            <person name="Fang L."/>
            <person name="Li Y."/>
            <person name="Liu D."/>
            <person name="Zheng H."/>
            <person name="Zhang Y."/>
            <person name="Qin N."/>
            <person name="Li Z."/>
            <person name="Yang G."/>
            <person name="Yang S."/>
            <person name="Bolund L."/>
            <person name="Kristiansen K."/>
            <person name="Zheng H."/>
            <person name="Li S."/>
            <person name="Zhang X."/>
            <person name="Yang H."/>
            <person name="Wang J."/>
            <person name="Sun R."/>
            <person name="Zhang B."/>
            <person name="Jiang S."/>
            <person name="Wang J."/>
            <person name="Du Y."/>
            <person name="Li S."/>
        </authorList>
    </citation>
    <scope>NUCLEOTIDE SEQUENCE [LARGE SCALE GENOMIC DNA]</scope>
    <source>
        <strain evidence="3">cv. 9930</strain>
    </source>
</reference>
<accession>A0A0A0KMX2</accession>
<reference evidence="2 3" key="4">
    <citation type="journal article" date="2011" name="BMC Genomics">
        <title>RNA-Seq improves annotation of protein-coding genes in the cucumber genome.</title>
        <authorList>
            <person name="Li Z."/>
            <person name="Zhang Z."/>
            <person name="Yan P."/>
            <person name="Huang S."/>
            <person name="Fei Z."/>
            <person name="Lin K."/>
        </authorList>
    </citation>
    <scope>NUCLEOTIDE SEQUENCE [LARGE SCALE GENOMIC DNA]</scope>
    <source>
        <strain evidence="3">cv. 9930</strain>
    </source>
</reference>
<evidence type="ECO:0000313" key="2">
    <source>
        <dbReference type="EMBL" id="KGN49046.1"/>
    </source>
</evidence>
<organism evidence="2 3">
    <name type="scientific">Cucumis sativus</name>
    <name type="common">Cucumber</name>
    <dbReference type="NCBI Taxonomy" id="3659"/>
    <lineage>
        <taxon>Eukaryota</taxon>
        <taxon>Viridiplantae</taxon>
        <taxon>Streptophyta</taxon>
        <taxon>Embryophyta</taxon>
        <taxon>Tracheophyta</taxon>
        <taxon>Spermatophyta</taxon>
        <taxon>Magnoliopsida</taxon>
        <taxon>eudicotyledons</taxon>
        <taxon>Gunneridae</taxon>
        <taxon>Pentapetalae</taxon>
        <taxon>rosids</taxon>
        <taxon>fabids</taxon>
        <taxon>Cucurbitales</taxon>
        <taxon>Cucurbitaceae</taxon>
        <taxon>Benincaseae</taxon>
        <taxon>Cucumis</taxon>
    </lineage>
</organism>